<dbReference type="PANTHER" id="PTHR43537:SF24">
    <property type="entry name" value="GLUCONATE OPERON TRANSCRIPTIONAL REPRESSOR"/>
    <property type="match status" value="1"/>
</dbReference>
<dbReference type="AlphaFoldDB" id="A0A919L215"/>
<comment type="caution">
    <text evidence="5">The sequence shown here is derived from an EMBL/GenBank/DDBJ whole genome shotgun (WGS) entry which is preliminary data.</text>
</comment>
<evidence type="ECO:0000256" key="3">
    <source>
        <dbReference type="ARBA" id="ARBA00023163"/>
    </source>
</evidence>
<keyword evidence="3" id="KW-0804">Transcription</keyword>
<dbReference type="EMBL" id="BNCD01000010">
    <property type="protein sequence ID" value="GHH81012.1"/>
    <property type="molecule type" value="Genomic_DNA"/>
</dbReference>
<dbReference type="InterPro" id="IPR008920">
    <property type="entry name" value="TF_FadR/GntR_C"/>
</dbReference>
<evidence type="ECO:0000256" key="1">
    <source>
        <dbReference type="ARBA" id="ARBA00023015"/>
    </source>
</evidence>
<dbReference type="InterPro" id="IPR000524">
    <property type="entry name" value="Tscrpt_reg_HTH_GntR"/>
</dbReference>
<dbReference type="Proteomes" id="UP000603708">
    <property type="component" value="Unassembled WGS sequence"/>
</dbReference>
<dbReference type="GO" id="GO:0003700">
    <property type="term" value="F:DNA-binding transcription factor activity"/>
    <property type="evidence" value="ECO:0007669"/>
    <property type="project" value="InterPro"/>
</dbReference>
<reference evidence="5" key="1">
    <citation type="journal article" date="2014" name="Int. J. Syst. Evol. Microbiol.">
        <title>Complete genome sequence of Corynebacterium casei LMG S-19264T (=DSM 44701T), isolated from a smear-ripened cheese.</title>
        <authorList>
            <consortium name="US DOE Joint Genome Institute (JGI-PGF)"/>
            <person name="Walter F."/>
            <person name="Albersmeier A."/>
            <person name="Kalinowski J."/>
            <person name="Ruckert C."/>
        </authorList>
    </citation>
    <scope>NUCLEOTIDE SEQUENCE</scope>
    <source>
        <strain evidence="5">JCM 5069</strain>
    </source>
</reference>
<evidence type="ECO:0000259" key="4">
    <source>
        <dbReference type="PROSITE" id="PS50949"/>
    </source>
</evidence>
<reference evidence="5" key="2">
    <citation type="submission" date="2020-09" db="EMBL/GenBank/DDBJ databases">
        <authorList>
            <person name="Sun Q."/>
            <person name="Ohkuma M."/>
        </authorList>
    </citation>
    <scope>NUCLEOTIDE SEQUENCE</scope>
    <source>
        <strain evidence="5">JCM 5069</strain>
    </source>
</reference>
<feature type="domain" description="HTH gntR-type" evidence="4">
    <location>
        <begin position="7"/>
        <end position="74"/>
    </location>
</feature>
<gene>
    <name evidence="5" type="ORF">GCM10018793_37530</name>
</gene>
<dbReference type="SMART" id="SM00345">
    <property type="entry name" value="HTH_GNTR"/>
    <property type="match status" value="1"/>
</dbReference>
<dbReference type="InterPro" id="IPR036390">
    <property type="entry name" value="WH_DNA-bd_sf"/>
</dbReference>
<dbReference type="Pfam" id="PF00392">
    <property type="entry name" value="GntR"/>
    <property type="match status" value="1"/>
</dbReference>
<dbReference type="RefSeq" id="WP_189933470.1">
    <property type="nucleotide sequence ID" value="NZ_BNCD01000010.1"/>
</dbReference>
<name>A0A919L215_9ACTN</name>
<dbReference type="SMART" id="SM00895">
    <property type="entry name" value="FCD"/>
    <property type="match status" value="1"/>
</dbReference>
<dbReference type="PANTHER" id="PTHR43537">
    <property type="entry name" value="TRANSCRIPTIONAL REGULATOR, GNTR FAMILY"/>
    <property type="match status" value="1"/>
</dbReference>
<evidence type="ECO:0000313" key="6">
    <source>
        <dbReference type="Proteomes" id="UP000603708"/>
    </source>
</evidence>
<dbReference type="SUPFAM" id="SSF48008">
    <property type="entry name" value="GntR ligand-binding domain-like"/>
    <property type="match status" value="1"/>
</dbReference>
<sequence length="213" mass="23192">MADKAAALAAERAYLYTKDLILRGELSGGQLISEGRICGELGVSRTPVHEAFLRLDTERLLALSSRKGAVVLPVAPQEARDVLETREAIESTAARRVVADGGPAQEVLSRLRANLERQEEYAGAADVEAFVEADEEFHSSVVAASGNPIAVHFFGLLRDRQQRLRHQLLGIRPGHLAVVLDDHRRLVDRLRALDAEGYAGVLSVHVARHQGAL</sequence>
<dbReference type="InterPro" id="IPR036388">
    <property type="entry name" value="WH-like_DNA-bd_sf"/>
</dbReference>
<dbReference type="Gene3D" id="1.10.10.10">
    <property type="entry name" value="Winged helix-like DNA-binding domain superfamily/Winged helix DNA-binding domain"/>
    <property type="match status" value="1"/>
</dbReference>
<keyword evidence="2" id="KW-0238">DNA-binding</keyword>
<dbReference type="Pfam" id="PF07729">
    <property type="entry name" value="FCD"/>
    <property type="match status" value="1"/>
</dbReference>
<dbReference type="Gene3D" id="1.20.120.530">
    <property type="entry name" value="GntR ligand-binding domain-like"/>
    <property type="match status" value="1"/>
</dbReference>
<dbReference type="SUPFAM" id="SSF46785">
    <property type="entry name" value="Winged helix' DNA-binding domain"/>
    <property type="match status" value="1"/>
</dbReference>
<dbReference type="InterPro" id="IPR011711">
    <property type="entry name" value="GntR_C"/>
</dbReference>
<evidence type="ECO:0000313" key="5">
    <source>
        <dbReference type="EMBL" id="GHH81012.1"/>
    </source>
</evidence>
<proteinExistence type="predicted"/>
<dbReference type="GO" id="GO:0003677">
    <property type="term" value="F:DNA binding"/>
    <property type="evidence" value="ECO:0007669"/>
    <property type="project" value="UniProtKB-KW"/>
</dbReference>
<evidence type="ECO:0000256" key="2">
    <source>
        <dbReference type="ARBA" id="ARBA00023125"/>
    </source>
</evidence>
<accession>A0A919L215</accession>
<keyword evidence="6" id="KW-1185">Reference proteome</keyword>
<protein>
    <submittedName>
        <fullName evidence="5">GntR family transcriptional regulator</fullName>
    </submittedName>
</protein>
<organism evidence="5 6">
    <name type="scientific">Streptomyces sulfonofaciens</name>
    <dbReference type="NCBI Taxonomy" id="68272"/>
    <lineage>
        <taxon>Bacteria</taxon>
        <taxon>Bacillati</taxon>
        <taxon>Actinomycetota</taxon>
        <taxon>Actinomycetes</taxon>
        <taxon>Kitasatosporales</taxon>
        <taxon>Streptomycetaceae</taxon>
        <taxon>Streptomyces</taxon>
    </lineage>
</organism>
<dbReference type="PROSITE" id="PS50949">
    <property type="entry name" value="HTH_GNTR"/>
    <property type="match status" value="1"/>
</dbReference>
<keyword evidence="1" id="KW-0805">Transcription regulation</keyword>